<dbReference type="InParanoid" id="A0A0D1YLB6"/>
<accession>A0A0D1YLB6</accession>
<feature type="compositionally biased region" description="Acidic residues" evidence="2">
    <location>
        <begin position="328"/>
        <end position="341"/>
    </location>
</feature>
<dbReference type="Pfam" id="PF04969">
    <property type="entry name" value="CS"/>
    <property type="match status" value="1"/>
</dbReference>
<feature type="domain" description="CS" evidence="4">
    <location>
        <begin position="175"/>
        <end position="266"/>
    </location>
</feature>
<feature type="region of interest" description="Disordered" evidence="2">
    <location>
        <begin position="130"/>
        <end position="179"/>
    </location>
</feature>
<evidence type="ECO:0000259" key="3">
    <source>
        <dbReference type="PROSITE" id="PS51048"/>
    </source>
</evidence>
<dbReference type="Pfam" id="PF05002">
    <property type="entry name" value="SGS"/>
    <property type="match status" value="1"/>
</dbReference>
<protein>
    <recommendedName>
        <fullName evidence="7">SGS-domain-containing protein</fullName>
    </recommendedName>
</protein>
<sequence>MDAASRGATALEAGNCAEAIKEYTAALKQNPKAVDYYLKRSTAYQRSTPPDYAAALKDAEIGLHYAYERAKRELIGQAHMRRVTVLFNLGQYANAQFVLEFVKKFDPGNKTIAIWETKIASKLKALPEDDENRKVSTVEKPTVDLTEGKEESKPAQSSAVTSTPDAPKKPVQTPPSQIKHDWYQNKDNVYFSLLARGVPQDKAVIDIEEHSISITFPTATGSDYNFTLDPLFAAIDVAASTSRITPSKVELTLKKKEPGRQWKTLEGTEAPKPSTSPDTGTAEDPVRKDVLASAEKAPSYPTSSKSGPKNWDKVVKDMTKKPKKADGDDGEDGGMDLDDDLDDYGGDEANLFFKKLYAGADPDTQRAMMKSYIESNGTVLSTNWAEVGKRKVETSPPDGMVAKKWGE</sequence>
<dbReference type="InterPro" id="IPR011990">
    <property type="entry name" value="TPR-like_helical_dom_sf"/>
</dbReference>
<organism evidence="5 6">
    <name type="scientific">Verruconis gallopava</name>
    <dbReference type="NCBI Taxonomy" id="253628"/>
    <lineage>
        <taxon>Eukaryota</taxon>
        <taxon>Fungi</taxon>
        <taxon>Dikarya</taxon>
        <taxon>Ascomycota</taxon>
        <taxon>Pezizomycotina</taxon>
        <taxon>Dothideomycetes</taxon>
        <taxon>Pleosporomycetidae</taxon>
        <taxon>Venturiales</taxon>
        <taxon>Sympoventuriaceae</taxon>
        <taxon>Verruconis</taxon>
    </lineage>
</organism>
<gene>
    <name evidence="5" type="ORF">PV09_07079</name>
</gene>
<dbReference type="AlphaFoldDB" id="A0A0D1YLB6"/>
<feature type="compositionally biased region" description="Basic and acidic residues" evidence="2">
    <location>
        <begin position="310"/>
        <end position="327"/>
    </location>
</feature>
<evidence type="ECO:0000313" key="5">
    <source>
        <dbReference type="EMBL" id="KIW01607.1"/>
    </source>
</evidence>
<dbReference type="InterPro" id="IPR008978">
    <property type="entry name" value="HSP20-like_chaperone"/>
</dbReference>
<dbReference type="InterPro" id="IPR044563">
    <property type="entry name" value="Sgt1-like"/>
</dbReference>
<reference evidence="5 6" key="1">
    <citation type="submission" date="2015-01" db="EMBL/GenBank/DDBJ databases">
        <title>The Genome Sequence of Ochroconis gallopava CBS43764.</title>
        <authorList>
            <consortium name="The Broad Institute Genomics Platform"/>
            <person name="Cuomo C."/>
            <person name="de Hoog S."/>
            <person name="Gorbushina A."/>
            <person name="Stielow B."/>
            <person name="Teixiera M."/>
            <person name="Abouelleil A."/>
            <person name="Chapman S.B."/>
            <person name="Priest M."/>
            <person name="Young S.K."/>
            <person name="Wortman J."/>
            <person name="Nusbaum C."/>
            <person name="Birren B."/>
        </authorList>
    </citation>
    <scope>NUCLEOTIDE SEQUENCE [LARGE SCALE GENOMIC DNA]</scope>
    <source>
        <strain evidence="5 6">CBS 43764</strain>
    </source>
</reference>
<evidence type="ECO:0000259" key="4">
    <source>
        <dbReference type="PROSITE" id="PS51203"/>
    </source>
</evidence>
<dbReference type="STRING" id="253628.A0A0D1YLB6"/>
<evidence type="ECO:0008006" key="7">
    <source>
        <dbReference type="Google" id="ProtNLM"/>
    </source>
</evidence>
<evidence type="ECO:0000256" key="2">
    <source>
        <dbReference type="SAM" id="MobiDB-lite"/>
    </source>
</evidence>
<dbReference type="VEuPathDB" id="FungiDB:PV09_07079"/>
<dbReference type="Gene3D" id="2.60.40.790">
    <property type="match status" value="1"/>
</dbReference>
<dbReference type="GeneID" id="27315052"/>
<dbReference type="GO" id="GO:0051087">
    <property type="term" value="F:protein-folding chaperone binding"/>
    <property type="evidence" value="ECO:0007669"/>
    <property type="project" value="InterPro"/>
</dbReference>
<dbReference type="EMBL" id="KN847554">
    <property type="protein sequence ID" value="KIW01607.1"/>
    <property type="molecule type" value="Genomic_DNA"/>
</dbReference>
<evidence type="ECO:0000256" key="1">
    <source>
        <dbReference type="ARBA" id="ARBA00008509"/>
    </source>
</evidence>
<dbReference type="PROSITE" id="PS51203">
    <property type="entry name" value="CS"/>
    <property type="match status" value="1"/>
</dbReference>
<keyword evidence="6" id="KW-1185">Reference proteome</keyword>
<proteinExistence type="inferred from homology"/>
<dbReference type="HOGENOM" id="CLU_039532_3_1_1"/>
<dbReference type="Proteomes" id="UP000053259">
    <property type="component" value="Unassembled WGS sequence"/>
</dbReference>
<dbReference type="SUPFAM" id="SSF49764">
    <property type="entry name" value="HSP20-like chaperones"/>
    <property type="match status" value="1"/>
</dbReference>
<dbReference type="PANTHER" id="PTHR45862">
    <property type="entry name" value="PROTEIN SGT1 HOMOLOG"/>
    <property type="match status" value="1"/>
</dbReference>
<dbReference type="PROSITE" id="PS51048">
    <property type="entry name" value="SGS"/>
    <property type="match status" value="1"/>
</dbReference>
<dbReference type="FunCoup" id="A0A0D1YLB6">
    <property type="interactions" value="1005"/>
</dbReference>
<dbReference type="InterPro" id="IPR007699">
    <property type="entry name" value="SGS_dom"/>
</dbReference>
<dbReference type="OrthoDB" id="1898560at2759"/>
<feature type="region of interest" description="Disordered" evidence="2">
    <location>
        <begin position="255"/>
        <end position="341"/>
    </location>
</feature>
<comment type="similarity">
    <text evidence="1">Belongs to the SGT1 family.</text>
</comment>
<evidence type="ECO:0000313" key="6">
    <source>
        <dbReference type="Proteomes" id="UP000053259"/>
    </source>
</evidence>
<dbReference type="RefSeq" id="XP_016211476.1">
    <property type="nucleotide sequence ID" value="XM_016360799.1"/>
</dbReference>
<dbReference type="SUPFAM" id="SSF48452">
    <property type="entry name" value="TPR-like"/>
    <property type="match status" value="1"/>
</dbReference>
<feature type="compositionally biased region" description="Polar residues" evidence="2">
    <location>
        <begin position="154"/>
        <end position="164"/>
    </location>
</feature>
<name>A0A0D1YLB6_9PEZI</name>
<feature type="domain" description="SGS" evidence="3">
    <location>
        <begin position="299"/>
        <end position="407"/>
    </location>
</feature>
<dbReference type="Gene3D" id="1.25.40.10">
    <property type="entry name" value="Tetratricopeptide repeat domain"/>
    <property type="match status" value="1"/>
</dbReference>
<dbReference type="InterPro" id="IPR007052">
    <property type="entry name" value="CS_dom"/>
</dbReference>
<dbReference type="CDD" id="cd06466">
    <property type="entry name" value="p23_CS_SGT1_like"/>
    <property type="match status" value="1"/>
</dbReference>